<evidence type="ECO:0000256" key="1">
    <source>
        <dbReference type="SAM" id="MobiDB-lite"/>
    </source>
</evidence>
<dbReference type="STRING" id="525365.HMPREF0548_0786"/>
<proteinExistence type="predicted"/>
<dbReference type="eggNOG" id="ENOG5030AED">
    <property type="taxonomic scope" value="Bacteria"/>
</dbReference>
<feature type="compositionally biased region" description="Polar residues" evidence="1">
    <location>
        <begin position="1"/>
        <end position="10"/>
    </location>
</feature>
<dbReference type="EMBL" id="ACGU01000040">
    <property type="protein sequence ID" value="EEJ72367.1"/>
    <property type="molecule type" value="Genomic_DNA"/>
</dbReference>
<evidence type="ECO:0000313" key="2">
    <source>
        <dbReference type="EMBL" id="EEJ72367.1"/>
    </source>
</evidence>
<feature type="region of interest" description="Disordered" evidence="1">
    <location>
        <begin position="1"/>
        <end position="36"/>
    </location>
</feature>
<dbReference type="HOGENOM" id="CLU_210954_0_0_9"/>
<name>C2EM90_9LACO</name>
<sequence>MINSSINGSNHMLEKQQPIVALNHPTRPKKTRPPRNNLLLSLKKNDLELNFSSSLDPEVMNKLLEKVLS</sequence>
<organism evidence="2 3">
    <name type="scientific">Lactobacillus ultunensis DSM 16047</name>
    <dbReference type="NCBI Taxonomy" id="525365"/>
    <lineage>
        <taxon>Bacteria</taxon>
        <taxon>Bacillati</taxon>
        <taxon>Bacillota</taxon>
        <taxon>Bacilli</taxon>
        <taxon>Lactobacillales</taxon>
        <taxon>Lactobacillaceae</taxon>
        <taxon>Lactobacillus</taxon>
    </lineage>
</organism>
<dbReference type="AlphaFoldDB" id="C2EM90"/>
<keyword evidence="3" id="KW-1185">Reference proteome</keyword>
<evidence type="ECO:0000313" key="3">
    <source>
        <dbReference type="Proteomes" id="UP000005583"/>
    </source>
</evidence>
<gene>
    <name evidence="2" type="ORF">HMPREF0548_0786</name>
</gene>
<accession>C2EM90</accession>
<dbReference type="Proteomes" id="UP000005583">
    <property type="component" value="Unassembled WGS sequence"/>
</dbReference>
<comment type="caution">
    <text evidence="2">The sequence shown here is derived from an EMBL/GenBank/DDBJ whole genome shotgun (WGS) entry which is preliminary data.</text>
</comment>
<reference evidence="2 3" key="1">
    <citation type="submission" date="2009-01" db="EMBL/GenBank/DDBJ databases">
        <authorList>
            <person name="Qin X."/>
            <person name="Bachman B."/>
            <person name="Battles P."/>
            <person name="Bell A."/>
            <person name="Bess C."/>
            <person name="Bickham C."/>
            <person name="Chaboub L."/>
            <person name="Chen D."/>
            <person name="Coyle M."/>
            <person name="Deiros D.R."/>
            <person name="Dinh H."/>
            <person name="Forbes L."/>
            <person name="Fowler G."/>
            <person name="Francisco L."/>
            <person name="Fu Q."/>
            <person name="Gubbala S."/>
            <person name="Hale W."/>
            <person name="Han Y."/>
            <person name="Hemphill L."/>
            <person name="Highlander S.K."/>
            <person name="Hirani K."/>
            <person name="Hogues M."/>
            <person name="Jackson L."/>
            <person name="Jakkamsetti A."/>
            <person name="Javaid M."/>
            <person name="Jiang H."/>
            <person name="Korchina V."/>
            <person name="Kovar C."/>
            <person name="Lara F."/>
            <person name="Lee S."/>
            <person name="Mata R."/>
            <person name="Mathew T."/>
            <person name="Moen C."/>
            <person name="Morales K."/>
            <person name="Munidasa M."/>
            <person name="Nazareth L."/>
            <person name="Ngo R."/>
            <person name="Nguyen L."/>
            <person name="Okwuonu G."/>
            <person name="Ongeri F."/>
            <person name="Patil S."/>
            <person name="Petrosino J."/>
            <person name="Pham C."/>
            <person name="Pham P."/>
            <person name="Pu L.-L."/>
            <person name="Puazo M."/>
            <person name="Raj R."/>
            <person name="Reid J."/>
            <person name="Rouhana J."/>
            <person name="Saada N."/>
            <person name="Shang Y."/>
            <person name="Simmons D."/>
            <person name="Thornton R."/>
            <person name="Warren J."/>
            <person name="Weissenberger G."/>
            <person name="Zhang J."/>
            <person name="Zhang L."/>
            <person name="Zhou C."/>
            <person name="Zhu D."/>
            <person name="Muzny D."/>
            <person name="Worley K."/>
            <person name="Gibbs R."/>
        </authorList>
    </citation>
    <scope>NUCLEOTIDE SEQUENCE [LARGE SCALE GENOMIC DNA]</scope>
    <source>
        <strain evidence="2 3">DSM 16047</strain>
    </source>
</reference>
<protein>
    <submittedName>
        <fullName evidence="2">Uncharacterized protein</fullName>
    </submittedName>
</protein>